<comment type="caution">
    <text evidence="6">The sequence shown here is derived from an EMBL/GenBank/DDBJ whole genome shotgun (WGS) entry which is preliminary data.</text>
</comment>
<accession>A0A7C4TJ21</accession>
<dbReference type="AlphaFoldDB" id="A0A7C4TJ21"/>
<evidence type="ECO:0000313" key="6">
    <source>
        <dbReference type="EMBL" id="HGW29430.1"/>
    </source>
</evidence>
<sequence length="244" mass="26520">MSQNLTQAILASLAVSAITLPLGLIFLKSTKTRKWLGKHFISLCAGVMLGNALTNLLPEAIELTSNTKLVSLSILVGILAFFLLEKSKVWFHHHDGNHGHNPTVQLVIIGDNLHNFIDGIAIALAFMASTHLGIITTIAIILHEIPTELSDLSLLINRGMKIKKAMLYNFYSALASLLGTVLGFYFLANQLTFQAAVLGGLAGMFIYIACSDLIPDMHNETNKEKNLISIAIFIVGIGITYFTS</sequence>
<reference evidence="6" key="1">
    <citation type="journal article" date="2020" name="mSystems">
        <title>Genome- and Community-Level Interaction Insights into Carbon Utilization and Element Cycling Functions of Hydrothermarchaeota in Hydrothermal Sediment.</title>
        <authorList>
            <person name="Zhou Z."/>
            <person name="Liu Y."/>
            <person name="Xu W."/>
            <person name="Pan J."/>
            <person name="Luo Z.H."/>
            <person name="Li M."/>
        </authorList>
    </citation>
    <scope>NUCLEOTIDE SEQUENCE [LARGE SCALE GENOMIC DNA]</scope>
    <source>
        <strain evidence="6">SpSt-417</strain>
    </source>
</reference>
<feature type="transmembrane region" description="Helical" evidence="5">
    <location>
        <begin position="7"/>
        <end position="27"/>
    </location>
</feature>
<dbReference type="InterPro" id="IPR003689">
    <property type="entry name" value="ZIP"/>
</dbReference>
<gene>
    <name evidence="6" type="ORF">ENR63_00710</name>
</gene>
<dbReference type="PANTHER" id="PTHR16950:SF16">
    <property type="entry name" value="ZINC TRANSPORTER ZIP13"/>
    <property type="match status" value="1"/>
</dbReference>
<evidence type="ECO:0000256" key="2">
    <source>
        <dbReference type="ARBA" id="ARBA00022692"/>
    </source>
</evidence>
<feature type="transmembrane region" description="Helical" evidence="5">
    <location>
        <begin position="193"/>
        <end position="214"/>
    </location>
</feature>
<feature type="transmembrane region" description="Helical" evidence="5">
    <location>
        <begin position="226"/>
        <end position="243"/>
    </location>
</feature>
<keyword evidence="2 5" id="KW-0812">Transmembrane</keyword>
<feature type="transmembrane region" description="Helical" evidence="5">
    <location>
        <begin position="120"/>
        <end position="145"/>
    </location>
</feature>
<dbReference type="GO" id="GO:0046873">
    <property type="term" value="F:metal ion transmembrane transporter activity"/>
    <property type="evidence" value="ECO:0007669"/>
    <property type="project" value="InterPro"/>
</dbReference>
<evidence type="ECO:0000256" key="4">
    <source>
        <dbReference type="ARBA" id="ARBA00023136"/>
    </source>
</evidence>
<dbReference type="Pfam" id="PF02535">
    <property type="entry name" value="Zip"/>
    <property type="match status" value="1"/>
</dbReference>
<evidence type="ECO:0000256" key="1">
    <source>
        <dbReference type="ARBA" id="ARBA00004141"/>
    </source>
</evidence>
<keyword evidence="3 5" id="KW-1133">Transmembrane helix</keyword>
<organism evidence="6">
    <name type="scientific">candidate division WWE3 bacterium</name>
    <dbReference type="NCBI Taxonomy" id="2053526"/>
    <lineage>
        <taxon>Bacteria</taxon>
        <taxon>Katanobacteria</taxon>
    </lineage>
</organism>
<dbReference type="InterPro" id="IPR036259">
    <property type="entry name" value="MFS_trans_sf"/>
</dbReference>
<evidence type="ECO:0000256" key="5">
    <source>
        <dbReference type="SAM" id="Phobius"/>
    </source>
</evidence>
<protein>
    <submittedName>
        <fullName evidence="6">ZIP family metal transporter</fullName>
    </submittedName>
</protein>
<proteinExistence type="predicted"/>
<name>A0A7C4TJ21_UNCKA</name>
<dbReference type="PANTHER" id="PTHR16950">
    <property type="entry name" value="ZINC TRANSPORTER SLC39A7 HISTIDINE-RICH MEMBRANE PROTEIN KE4"/>
    <property type="match status" value="1"/>
</dbReference>
<feature type="transmembrane region" description="Helical" evidence="5">
    <location>
        <begin position="166"/>
        <end position="187"/>
    </location>
</feature>
<dbReference type="SUPFAM" id="SSF103473">
    <property type="entry name" value="MFS general substrate transporter"/>
    <property type="match status" value="1"/>
</dbReference>
<keyword evidence="4 5" id="KW-0472">Membrane</keyword>
<evidence type="ECO:0000256" key="3">
    <source>
        <dbReference type="ARBA" id="ARBA00022989"/>
    </source>
</evidence>
<dbReference type="GO" id="GO:0016020">
    <property type="term" value="C:membrane"/>
    <property type="evidence" value="ECO:0007669"/>
    <property type="project" value="UniProtKB-SubCell"/>
</dbReference>
<comment type="subcellular location">
    <subcellularLocation>
        <location evidence="1">Membrane</location>
        <topology evidence="1">Multi-pass membrane protein</topology>
    </subcellularLocation>
</comment>
<feature type="transmembrane region" description="Helical" evidence="5">
    <location>
        <begin position="39"/>
        <end position="57"/>
    </location>
</feature>
<dbReference type="EMBL" id="DSRT01000038">
    <property type="protein sequence ID" value="HGW29430.1"/>
    <property type="molecule type" value="Genomic_DNA"/>
</dbReference>